<dbReference type="RefSeq" id="WP_032548895.1">
    <property type="nucleotide sequence ID" value="NZ_JBEEAX010000002.1"/>
</dbReference>
<reference evidence="1 2" key="1">
    <citation type="submission" date="2014-02" db="EMBL/GenBank/DDBJ databases">
        <title>Vibrio fortis Dalian14 Genome Sequencing.</title>
        <authorList>
            <person name="Wang Y."/>
            <person name="Song L."/>
            <person name="Liu G."/>
            <person name="Ding J."/>
        </authorList>
    </citation>
    <scope>NUCLEOTIDE SEQUENCE [LARGE SCALE GENOMIC DNA]</scope>
    <source>
        <strain evidence="1 2">Dalian14</strain>
    </source>
</reference>
<dbReference type="AlphaFoldDB" id="A0A066V283"/>
<evidence type="ECO:0000313" key="1">
    <source>
        <dbReference type="EMBL" id="KDN30629.1"/>
    </source>
</evidence>
<organism evidence="1 2">
    <name type="scientific">Vibrio fortis</name>
    <dbReference type="NCBI Taxonomy" id="212667"/>
    <lineage>
        <taxon>Bacteria</taxon>
        <taxon>Pseudomonadati</taxon>
        <taxon>Pseudomonadota</taxon>
        <taxon>Gammaproteobacteria</taxon>
        <taxon>Vibrionales</taxon>
        <taxon>Vibrionaceae</taxon>
        <taxon>Vibrio</taxon>
    </lineage>
</organism>
<dbReference type="EMBL" id="JFFR01000002">
    <property type="protein sequence ID" value="KDN30629.1"/>
    <property type="molecule type" value="Genomic_DNA"/>
</dbReference>
<evidence type="ECO:0000313" key="2">
    <source>
        <dbReference type="Proteomes" id="UP000027219"/>
    </source>
</evidence>
<keyword evidence="2" id="KW-1185">Reference proteome</keyword>
<sequence length="166" mass="19345">MSTTTDAETLFKDSYLLGAMKLIFNYKNNENDRNFESMYRLVHNQQLLTISNECDKIRKIGQTLDKYKPTSEMVAAFYIISEERPSVYFMFIDKLINRRWTHASDPIVHLDRLLSSIPSSDKLGRFNLIVGIITLFNYYDRGQKMQSLVLTLPKEYALPKIKNSMG</sequence>
<dbReference type="Proteomes" id="UP000027219">
    <property type="component" value="Unassembled WGS sequence"/>
</dbReference>
<proteinExistence type="predicted"/>
<gene>
    <name evidence="1" type="ORF">VFDL14_04140</name>
</gene>
<comment type="caution">
    <text evidence="1">The sequence shown here is derived from an EMBL/GenBank/DDBJ whole genome shotgun (WGS) entry which is preliminary data.</text>
</comment>
<accession>A0A066V283</accession>
<protein>
    <submittedName>
        <fullName evidence="1">Uncharacterized protein</fullName>
    </submittedName>
</protein>
<name>A0A066V283_9VIBR</name>